<dbReference type="AlphaFoldDB" id="A0AAN7ZC06"/>
<dbReference type="PROSITE" id="PS50011">
    <property type="entry name" value="PROTEIN_KINASE_DOM"/>
    <property type="match status" value="1"/>
</dbReference>
<feature type="region of interest" description="Disordered" evidence="1">
    <location>
        <begin position="326"/>
        <end position="350"/>
    </location>
</feature>
<keyword evidence="4" id="KW-1185">Reference proteome</keyword>
<organism evidence="3 4">
    <name type="scientific">Xylaria bambusicola</name>
    <dbReference type="NCBI Taxonomy" id="326684"/>
    <lineage>
        <taxon>Eukaryota</taxon>
        <taxon>Fungi</taxon>
        <taxon>Dikarya</taxon>
        <taxon>Ascomycota</taxon>
        <taxon>Pezizomycotina</taxon>
        <taxon>Sordariomycetes</taxon>
        <taxon>Xylariomycetidae</taxon>
        <taxon>Xylariales</taxon>
        <taxon>Xylariaceae</taxon>
        <taxon>Xylaria</taxon>
    </lineage>
</organism>
<dbReference type="GO" id="GO:0005524">
    <property type="term" value="F:ATP binding"/>
    <property type="evidence" value="ECO:0007669"/>
    <property type="project" value="InterPro"/>
</dbReference>
<dbReference type="CDD" id="cd00180">
    <property type="entry name" value="PKc"/>
    <property type="match status" value="1"/>
</dbReference>
<dbReference type="Proteomes" id="UP001305414">
    <property type="component" value="Unassembled WGS sequence"/>
</dbReference>
<dbReference type="GO" id="GO:0004674">
    <property type="term" value="F:protein serine/threonine kinase activity"/>
    <property type="evidence" value="ECO:0007669"/>
    <property type="project" value="TreeGrafter"/>
</dbReference>
<dbReference type="PANTHER" id="PTHR24359:SF37">
    <property type="entry name" value="PROTEIN KINASE DOMAIN-CONTAINING PROTEIN"/>
    <property type="match status" value="1"/>
</dbReference>
<gene>
    <name evidence="3" type="ORF">RRF57_009530</name>
</gene>
<dbReference type="InterPro" id="IPR011009">
    <property type="entry name" value="Kinase-like_dom_sf"/>
</dbReference>
<dbReference type="PANTHER" id="PTHR24359">
    <property type="entry name" value="SERINE/THREONINE-PROTEIN KINASE SBK1"/>
    <property type="match status" value="1"/>
</dbReference>
<dbReference type="Gene3D" id="1.10.510.10">
    <property type="entry name" value="Transferase(Phosphotransferase) domain 1"/>
    <property type="match status" value="1"/>
</dbReference>
<evidence type="ECO:0000256" key="1">
    <source>
        <dbReference type="SAM" id="MobiDB-lite"/>
    </source>
</evidence>
<dbReference type="Pfam" id="PF00069">
    <property type="entry name" value="Pkinase"/>
    <property type="match status" value="1"/>
</dbReference>
<comment type="caution">
    <text evidence="3">The sequence shown here is derived from an EMBL/GenBank/DDBJ whole genome shotgun (WGS) entry which is preliminary data.</text>
</comment>
<feature type="domain" description="Protein kinase" evidence="2">
    <location>
        <begin position="159"/>
        <end position="473"/>
    </location>
</feature>
<evidence type="ECO:0000313" key="3">
    <source>
        <dbReference type="EMBL" id="KAK5633816.1"/>
    </source>
</evidence>
<dbReference type="SMART" id="SM00220">
    <property type="entry name" value="S_TKc"/>
    <property type="match status" value="1"/>
</dbReference>
<reference evidence="3 4" key="1">
    <citation type="submission" date="2023-10" db="EMBL/GenBank/DDBJ databases">
        <title>Draft genome sequence of Xylaria bambusicola isolate GMP-LS, the root and basal stem rot pathogen of sugarcane in Indonesia.</title>
        <authorList>
            <person name="Selvaraj P."/>
            <person name="Muralishankar V."/>
            <person name="Muruganantham S."/>
            <person name="Sp S."/>
            <person name="Haryani S."/>
            <person name="Lau K.J.X."/>
            <person name="Naqvi N.I."/>
        </authorList>
    </citation>
    <scope>NUCLEOTIDE SEQUENCE [LARGE SCALE GENOMIC DNA]</scope>
    <source>
        <strain evidence="3">GMP-LS</strain>
    </source>
</reference>
<dbReference type="SUPFAM" id="SSF56112">
    <property type="entry name" value="Protein kinase-like (PK-like)"/>
    <property type="match status" value="1"/>
</dbReference>
<proteinExistence type="predicted"/>
<accession>A0AAN7ZC06</accession>
<protein>
    <recommendedName>
        <fullName evidence="2">Protein kinase domain-containing protein</fullName>
    </recommendedName>
</protein>
<dbReference type="InterPro" id="IPR000719">
    <property type="entry name" value="Prot_kinase_dom"/>
</dbReference>
<name>A0AAN7ZC06_9PEZI</name>
<evidence type="ECO:0000259" key="2">
    <source>
        <dbReference type="PROSITE" id="PS50011"/>
    </source>
</evidence>
<dbReference type="EMBL" id="JAWHQM010000036">
    <property type="protein sequence ID" value="KAK5633816.1"/>
    <property type="molecule type" value="Genomic_DNA"/>
</dbReference>
<sequence>MTKPRLLKKILSREVIMPLFRQYTALPCWRDVNIDELHNEVHENYIIVLALLILLERGRDIIQFRNEATSDATLPLRLTYTEACPDLRLGGQASTRLRCFRNPPWGFYMKEEFYRKQWQLNVPYMEMDKMGLSFIAKHTNFESDVILPWCRSKQIPPHMSEAPRSGYGGYSRVDPVYIHPDYHGFRAPLEKDLEDLYRNEIEHLKSFNGTVCPHLVTLLTTFTHKEKRNFLFPWATCSLESYWETEKPQPRSVDNIRWFSKQLVGLAEAVKTIHYPPHMEHKYGRHSDLKPDNILWYRTYGDDPNGILVVSDMGFTVAHHTLSRSNDHPATVARTPEYRPPELDTESNSTISRKSDIWPLGCIFLEMVIWFLGGKEEREGFKKSRKEEEPKYGAMTYTFFTLTQREIQSDNESGEQSKFHAEVKTSVQDCMNRVRRHENRSQFSDAIVSVIQESMIVVDPSGRDDMLTLHQKFSDINHKCTLEENYCIPSTHSDGL</sequence>
<evidence type="ECO:0000313" key="4">
    <source>
        <dbReference type="Proteomes" id="UP001305414"/>
    </source>
</evidence>